<evidence type="ECO:0000313" key="3">
    <source>
        <dbReference type="Proteomes" id="UP000198397"/>
    </source>
</evidence>
<feature type="compositionally biased region" description="Acidic residues" evidence="1">
    <location>
        <begin position="136"/>
        <end position="145"/>
    </location>
</feature>
<reference evidence="2 3" key="1">
    <citation type="submission" date="2017-06" db="EMBL/GenBank/DDBJ databases">
        <authorList>
            <person name="Kim H.J."/>
            <person name="Triplett B.A."/>
        </authorList>
    </citation>
    <scope>NUCLEOTIDE SEQUENCE [LARGE SCALE GENOMIC DNA]</scope>
    <source>
        <strain evidence="2 3">DSM 8800</strain>
    </source>
</reference>
<organism evidence="2 3">
    <name type="scientific">Halorubrum vacuolatum</name>
    <name type="common">Natronobacterium vacuolatum</name>
    <dbReference type="NCBI Taxonomy" id="63740"/>
    <lineage>
        <taxon>Archaea</taxon>
        <taxon>Methanobacteriati</taxon>
        <taxon>Methanobacteriota</taxon>
        <taxon>Stenosarchaea group</taxon>
        <taxon>Halobacteria</taxon>
        <taxon>Halobacteriales</taxon>
        <taxon>Haloferacaceae</taxon>
        <taxon>Halorubrum</taxon>
    </lineage>
</organism>
<name>A0A238V949_HALVU</name>
<accession>A0A238V949</accession>
<feature type="region of interest" description="Disordered" evidence="1">
    <location>
        <begin position="128"/>
        <end position="159"/>
    </location>
</feature>
<dbReference type="EMBL" id="FZNQ01000002">
    <property type="protein sequence ID" value="SNR30577.1"/>
    <property type="molecule type" value="Genomic_DNA"/>
</dbReference>
<dbReference type="OrthoDB" id="230884at2157"/>
<evidence type="ECO:0000256" key="1">
    <source>
        <dbReference type="SAM" id="MobiDB-lite"/>
    </source>
</evidence>
<dbReference type="Proteomes" id="UP000198397">
    <property type="component" value="Unassembled WGS sequence"/>
</dbReference>
<dbReference type="Gene3D" id="3.90.420.10">
    <property type="entry name" value="Oxidoreductase, molybdopterin-binding domain"/>
    <property type="match status" value="1"/>
</dbReference>
<dbReference type="RefSeq" id="WP_089383539.1">
    <property type="nucleotide sequence ID" value="NZ_FZNQ01000002.1"/>
</dbReference>
<sequence length="159" mass="16773">MSESRLVRRAGPEARAAAAFYRSLNDAAERHGIVTLACTYRCASGGRRSGEWRGVPVADLLADAPPETTHLRAVSADGYRAPVAIPDALTAIVATERLDEASDGLPRLIGESIPGPRTVQNLVRLEPVAFPPGSDTDPEWIDDPDAVGHDPADTPGVLG</sequence>
<evidence type="ECO:0000313" key="2">
    <source>
        <dbReference type="EMBL" id="SNR30577.1"/>
    </source>
</evidence>
<proteinExistence type="predicted"/>
<keyword evidence="3" id="KW-1185">Reference proteome</keyword>
<protein>
    <submittedName>
        <fullName evidence="2">Uncharacterized protein</fullName>
    </submittedName>
</protein>
<dbReference type="InterPro" id="IPR036374">
    <property type="entry name" value="OxRdtase_Mopterin-bd_sf"/>
</dbReference>
<dbReference type="AlphaFoldDB" id="A0A238V949"/>
<dbReference type="SUPFAM" id="SSF56524">
    <property type="entry name" value="Oxidoreductase molybdopterin-binding domain"/>
    <property type="match status" value="1"/>
</dbReference>
<gene>
    <name evidence="2" type="ORF">SAMN06264855_10280</name>
</gene>